<dbReference type="GO" id="GO:0015689">
    <property type="term" value="P:molybdate ion transport"/>
    <property type="evidence" value="ECO:0007669"/>
    <property type="project" value="InterPro"/>
</dbReference>
<keyword evidence="4" id="KW-0500">Molybdenum</keyword>
<comment type="similarity">
    <text evidence="1">Belongs to the bacterial solute-binding protein ModA family.</text>
</comment>
<sequence length="265" mass="28881">MNSPRYYNDTNGMNLTFPPPRLLLACCVILGLFLPIMARAEQARIAIAANFIGPSKELIADFMHKTGDVIIPSFGSSGQFMIQIEQGADYDVFLSADEAKPAKLLRDGFGVDKSQFTYAIGKLALWSNTPAYPANENTLRAARYSHLALCKPDIAPYGAAAVATLAQLHLEQSLQSRIVMGMDIAQAYQFVQSGNAELGFIALSQLHNQPSGTVWVVPSTLYPPIRQNALLLRQGEQNPAARAFLAYLRSKPAQAIIASYGYDVP</sequence>
<dbReference type="NCBIfam" id="TIGR01256">
    <property type="entry name" value="modA"/>
    <property type="match status" value="1"/>
</dbReference>
<proteinExistence type="inferred from homology"/>
<dbReference type="Pfam" id="PF13531">
    <property type="entry name" value="SBP_bac_11"/>
    <property type="match status" value="1"/>
</dbReference>
<dbReference type="PANTHER" id="PTHR30632:SF14">
    <property type="entry name" value="TUNGSTATE_MOLYBDATE_CHROMATE-BINDING PROTEIN MODA"/>
    <property type="match status" value="1"/>
</dbReference>
<dbReference type="CDD" id="cd13539">
    <property type="entry name" value="PBP2_AvModA"/>
    <property type="match status" value="1"/>
</dbReference>
<feature type="binding site" evidence="4">
    <location>
        <position position="184"/>
    </location>
    <ligand>
        <name>molybdate</name>
        <dbReference type="ChEBI" id="CHEBI:36264"/>
    </ligand>
</feature>
<dbReference type="InterPro" id="IPR044084">
    <property type="entry name" value="AvModA-like_subst-bd"/>
</dbReference>
<dbReference type="GO" id="GO:0046872">
    <property type="term" value="F:metal ion binding"/>
    <property type="evidence" value="ECO:0007669"/>
    <property type="project" value="UniProtKB-KW"/>
</dbReference>
<dbReference type="SUPFAM" id="SSF53850">
    <property type="entry name" value="Periplasmic binding protein-like II"/>
    <property type="match status" value="1"/>
</dbReference>
<dbReference type="InterPro" id="IPR050682">
    <property type="entry name" value="ModA/WtpA"/>
</dbReference>
<dbReference type="AlphaFoldDB" id="A0A841QE83"/>
<organism evidence="5 6">
    <name type="scientific">Acetobacter lovaniensis</name>
    <dbReference type="NCBI Taxonomy" id="104100"/>
    <lineage>
        <taxon>Bacteria</taxon>
        <taxon>Pseudomonadati</taxon>
        <taxon>Pseudomonadota</taxon>
        <taxon>Alphaproteobacteria</taxon>
        <taxon>Acetobacterales</taxon>
        <taxon>Acetobacteraceae</taxon>
        <taxon>Acetobacter</taxon>
    </lineage>
</organism>
<reference evidence="5 6" key="1">
    <citation type="submission" date="2020-08" db="EMBL/GenBank/DDBJ databases">
        <title>Genomic Encyclopedia of Type Strains, Phase IV (KMG-IV): sequencing the most valuable type-strain genomes for metagenomic binning, comparative biology and taxonomic classification.</title>
        <authorList>
            <person name="Goeker M."/>
        </authorList>
    </citation>
    <scope>NUCLEOTIDE SEQUENCE [LARGE SCALE GENOMIC DNA]</scope>
    <source>
        <strain evidence="5 6">DSM 4491</strain>
    </source>
</reference>
<dbReference type="RefSeq" id="WP_198911915.1">
    <property type="nucleotide sequence ID" value="NZ_BAABDB010000004.1"/>
</dbReference>
<dbReference type="PIRSF" id="PIRSF004846">
    <property type="entry name" value="ModA"/>
    <property type="match status" value="1"/>
</dbReference>
<name>A0A841QE83_9PROT</name>
<evidence type="ECO:0000256" key="3">
    <source>
        <dbReference type="ARBA" id="ARBA00022729"/>
    </source>
</evidence>
<feature type="binding site" evidence="4">
    <location>
        <position position="77"/>
    </location>
    <ligand>
        <name>molybdate</name>
        <dbReference type="ChEBI" id="CHEBI:36264"/>
    </ligand>
</feature>
<dbReference type="EMBL" id="JACHIE010000004">
    <property type="protein sequence ID" value="MBB6456708.1"/>
    <property type="molecule type" value="Genomic_DNA"/>
</dbReference>
<evidence type="ECO:0000256" key="4">
    <source>
        <dbReference type="PIRSR" id="PIRSR004846-1"/>
    </source>
</evidence>
<dbReference type="PANTHER" id="PTHR30632">
    <property type="entry name" value="MOLYBDATE-BINDING PERIPLASMIC PROTEIN"/>
    <property type="match status" value="1"/>
</dbReference>
<dbReference type="InterPro" id="IPR005950">
    <property type="entry name" value="ModA"/>
</dbReference>
<dbReference type="Gene3D" id="3.40.190.10">
    <property type="entry name" value="Periplasmic binding protein-like II"/>
    <property type="match status" value="2"/>
</dbReference>
<evidence type="ECO:0000313" key="5">
    <source>
        <dbReference type="EMBL" id="MBB6456708.1"/>
    </source>
</evidence>
<dbReference type="Proteomes" id="UP000578000">
    <property type="component" value="Unassembled WGS sequence"/>
</dbReference>
<evidence type="ECO:0000313" key="6">
    <source>
        <dbReference type="Proteomes" id="UP000578000"/>
    </source>
</evidence>
<comment type="caution">
    <text evidence="5">The sequence shown here is derived from an EMBL/GenBank/DDBJ whole genome shotgun (WGS) entry which is preliminary data.</text>
</comment>
<keyword evidence="2 4" id="KW-0479">Metal-binding</keyword>
<evidence type="ECO:0000256" key="2">
    <source>
        <dbReference type="ARBA" id="ARBA00022723"/>
    </source>
</evidence>
<accession>A0A841QE83</accession>
<protein>
    <submittedName>
        <fullName evidence="5">Molybdate transport system substrate-binding protein</fullName>
    </submittedName>
</protein>
<keyword evidence="3" id="KW-0732">Signal</keyword>
<gene>
    <name evidence="5" type="ORF">HNR55_001289</name>
</gene>
<dbReference type="GO" id="GO:0030973">
    <property type="term" value="F:molybdate ion binding"/>
    <property type="evidence" value="ECO:0007669"/>
    <property type="project" value="InterPro"/>
</dbReference>
<evidence type="ECO:0000256" key="1">
    <source>
        <dbReference type="ARBA" id="ARBA00009175"/>
    </source>
</evidence>
<keyword evidence="6" id="KW-1185">Reference proteome</keyword>